<protein>
    <submittedName>
        <fullName evidence="2">Uncharacterized protein</fullName>
    </submittedName>
</protein>
<dbReference type="Ensembl" id="ENSMPUT00000015508.1">
    <property type="protein sequence ID" value="ENSMPUP00000015269.1"/>
    <property type="gene ID" value="ENSMPUG00000015379.1"/>
</dbReference>
<feature type="region of interest" description="Disordered" evidence="1">
    <location>
        <begin position="85"/>
        <end position="125"/>
    </location>
</feature>
<dbReference type="InParanoid" id="M3YVA9"/>
<evidence type="ECO:0000256" key="1">
    <source>
        <dbReference type="SAM" id="MobiDB-lite"/>
    </source>
</evidence>
<accession>M3YVA9</accession>
<evidence type="ECO:0000313" key="2">
    <source>
        <dbReference type="Ensembl" id="ENSMPUP00000015269.1"/>
    </source>
</evidence>
<proteinExistence type="predicted"/>
<dbReference type="AlphaFoldDB" id="M3YVA9"/>
<reference evidence="2" key="1">
    <citation type="submission" date="2024-06" db="UniProtKB">
        <authorList>
            <consortium name="Ensembl"/>
        </authorList>
    </citation>
    <scope>IDENTIFICATION</scope>
</reference>
<feature type="compositionally biased region" description="Polar residues" evidence="1">
    <location>
        <begin position="96"/>
        <end position="106"/>
    </location>
</feature>
<feature type="region of interest" description="Disordered" evidence="1">
    <location>
        <begin position="14"/>
        <end position="53"/>
    </location>
</feature>
<dbReference type="EMBL" id="AEYP01021871">
    <property type="status" value="NOT_ANNOTATED_CDS"/>
    <property type="molecule type" value="Genomic_DNA"/>
</dbReference>
<name>M3YVA9_MUSPF</name>
<dbReference type="HOGENOM" id="CLU_1991917_0_0_1"/>
<sequence>MALAARPALRPFFPAAAQKFRSRTSGSNPNPGAPRRAPRPPRIGELQDCGDPPAQTAATSFIFLWRWKFSLALAPHRHVLRRSPPFPGRGLGHNGIHSTPNYTKSTVGRGKVEYLENPNTSQSLE</sequence>
<organism evidence="2">
    <name type="scientific">Mustela putorius furo</name>
    <name type="common">European domestic ferret</name>
    <name type="synonym">Mustela furo</name>
    <dbReference type="NCBI Taxonomy" id="9669"/>
    <lineage>
        <taxon>Eukaryota</taxon>
        <taxon>Metazoa</taxon>
        <taxon>Chordata</taxon>
        <taxon>Craniata</taxon>
        <taxon>Vertebrata</taxon>
        <taxon>Euteleostomi</taxon>
        <taxon>Mammalia</taxon>
        <taxon>Eutheria</taxon>
        <taxon>Laurasiatheria</taxon>
        <taxon>Carnivora</taxon>
        <taxon>Caniformia</taxon>
        <taxon>Musteloidea</taxon>
        <taxon>Mustelidae</taxon>
        <taxon>Mustelinae</taxon>
        <taxon>Mustela</taxon>
    </lineage>
</organism>